<dbReference type="AlphaFoldDB" id="A0A0F9H5D5"/>
<proteinExistence type="predicted"/>
<dbReference type="GO" id="GO:0008757">
    <property type="term" value="F:S-adenosylmethionine-dependent methyltransferase activity"/>
    <property type="evidence" value="ECO:0007669"/>
    <property type="project" value="InterPro"/>
</dbReference>
<organism evidence="2">
    <name type="scientific">marine sediment metagenome</name>
    <dbReference type="NCBI Taxonomy" id="412755"/>
    <lineage>
        <taxon>unclassified sequences</taxon>
        <taxon>metagenomes</taxon>
        <taxon>ecological metagenomes</taxon>
    </lineage>
</organism>
<evidence type="ECO:0000259" key="1">
    <source>
        <dbReference type="Pfam" id="PF08241"/>
    </source>
</evidence>
<dbReference type="InterPro" id="IPR029063">
    <property type="entry name" value="SAM-dependent_MTases_sf"/>
</dbReference>
<dbReference type="SUPFAM" id="SSF53335">
    <property type="entry name" value="S-adenosyl-L-methionine-dependent methyltransferases"/>
    <property type="match status" value="1"/>
</dbReference>
<accession>A0A0F9H5D5</accession>
<dbReference type="Gene3D" id="3.40.50.150">
    <property type="entry name" value="Vaccinia Virus protein VP39"/>
    <property type="match status" value="1"/>
</dbReference>
<comment type="caution">
    <text evidence="2">The sequence shown here is derived from an EMBL/GenBank/DDBJ whole genome shotgun (WGS) entry which is preliminary data.</text>
</comment>
<evidence type="ECO:0000313" key="2">
    <source>
        <dbReference type="EMBL" id="KKM06245.1"/>
    </source>
</evidence>
<reference evidence="2" key="1">
    <citation type="journal article" date="2015" name="Nature">
        <title>Complex archaea that bridge the gap between prokaryotes and eukaryotes.</title>
        <authorList>
            <person name="Spang A."/>
            <person name="Saw J.H."/>
            <person name="Jorgensen S.L."/>
            <person name="Zaremba-Niedzwiedzka K."/>
            <person name="Martijn J."/>
            <person name="Lind A.E."/>
            <person name="van Eijk R."/>
            <person name="Schleper C."/>
            <person name="Guy L."/>
            <person name="Ettema T.J."/>
        </authorList>
    </citation>
    <scope>NUCLEOTIDE SEQUENCE</scope>
</reference>
<name>A0A0F9H5D5_9ZZZZ</name>
<gene>
    <name evidence="2" type="ORF">LCGC14_1745920</name>
</gene>
<sequence length="252" mass="29854">MLKGFYDRHKNFSFRTLTEYLISPGIRCKFDLLRANIDSKRDFKNGIDLGSSGNSLLCFLDNIAHKSFYDIANLPLRQYIDEKKWHPLCGNIINLPYRDETFDFLSALDVLEHIKNDEIAVAEIDRVLKKNGHVVITVPHRMKYYTNQDRLIGHYRRYELSQIISLFEKHNFKNIKIFGVYGRLMKIADIQSTNPEKIEENILKLRYKYETNVAFRKLWNIVVSFLSKFMKLDAKYHSLKKIMNVAFVFKKK</sequence>
<dbReference type="Pfam" id="PF08241">
    <property type="entry name" value="Methyltransf_11"/>
    <property type="match status" value="1"/>
</dbReference>
<feature type="domain" description="Methyltransferase type 11" evidence="1">
    <location>
        <begin position="82"/>
        <end position="136"/>
    </location>
</feature>
<dbReference type="EMBL" id="LAZR01016041">
    <property type="protein sequence ID" value="KKM06245.1"/>
    <property type="molecule type" value="Genomic_DNA"/>
</dbReference>
<dbReference type="InterPro" id="IPR013216">
    <property type="entry name" value="Methyltransf_11"/>
</dbReference>
<protein>
    <recommendedName>
        <fullName evidence="1">Methyltransferase type 11 domain-containing protein</fullName>
    </recommendedName>
</protein>